<protein>
    <recommendedName>
        <fullName evidence="5">SsuA/THI5-like domain-containing protein</fullName>
    </recommendedName>
</protein>
<evidence type="ECO:0000259" key="5">
    <source>
        <dbReference type="Pfam" id="PF09084"/>
    </source>
</evidence>
<proteinExistence type="inferred from homology"/>
<dbReference type="PANTHER" id="PTHR30024:SF47">
    <property type="entry name" value="TAURINE-BINDING PERIPLASMIC PROTEIN"/>
    <property type="match status" value="1"/>
</dbReference>
<evidence type="ECO:0000313" key="6">
    <source>
        <dbReference type="EMBL" id="QXJ28954.1"/>
    </source>
</evidence>
<dbReference type="KEGG" id="sshi:J5U23_01823"/>
<feature type="domain" description="SsuA/THI5-like" evidence="5">
    <location>
        <begin position="53"/>
        <end position="255"/>
    </location>
</feature>
<keyword evidence="4" id="KW-0812">Transmembrane</keyword>
<dbReference type="Pfam" id="PF09084">
    <property type="entry name" value="NMT1"/>
    <property type="match status" value="1"/>
</dbReference>
<gene>
    <name evidence="6" type="ORF">J5U23_01823</name>
</gene>
<sequence length="358" mass="38666">MVSMRRGISRTLAIVIALVIIIVAVGGGLGYYYTSTSGFKYNIAITVAGSDPIPLYWAYQNGLFQKYLPEANVEAFPSGGGAVIQAISTGKAQIGFVNAFSILTAIASGVPIKIVAVWDDSPYTAGVIVKSNSPFYNISQLKGKIFAESRPGSFDAVTLELMVGRLGWGNNYTAIPVGSPGAQIASVLSGKADAALVNVWDVQHLVQSGQVREIYVVSQEWPAEYIVATDSFISQHSDVIAKVIQATYKIMQDYYSNANSSVQFMIKYYNFTETEAEEYLHEVIYATNLSLALVNATALKLAISALINAKVLPSNFTNIPLSSIYTNQFVQQTSSNVNTTVGLINLLIIIDSKILIRA</sequence>
<comment type="similarity">
    <text evidence="2">Belongs to the bacterial solute-binding protein SsuA/TauA family.</text>
</comment>
<evidence type="ECO:0000313" key="7">
    <source>
        <dbReference type="Proteomes" id="UP000694018"/>
    </source>
</evidence>
<dbReference type="InterPro" id="IPR015168">
    <property type="entry name" value="SsuA/THI5"/>
</dbReference>
<evidence type="ECO:0000256" key="3">
    <source>
        <dbReference type="ARBA" id="ARBA00022729"/>
    </source>
</evidence>
<keyword evidence="3" id="KW-0732">Signal</keyword>
<name>A0A8F5BP84_SACSH</name>
<reference evidence="6" key="1">
    <citation type="journal article" date="2021" name="Environ. Microbiol.">
        <title>New insights into the diversity and evolution of the archaeal mobilome from three complete genomes of Saccharolobus shibatae.</title>
        <authorList>
            <person name="Medvedeva S."/>
            <person name="Brandt D."/>
            <person name="Cvirkaite-Krupovic V."/>
            <person name="Liu Y."/>
            <person name="Severinov K."/>
            <person name="Ishino S."/>
            <person name="Ishino Y."/>
            <person name="Prangishvili D."/>
            <person name="Kalinowski J."/>
            <person name="Krupovic M."/>
        </authorList>
    </citation>
    <scope>NUCLEOTIDE SEQUENCE</scope>
    <source>
        <strain evidence="6">B12</strain>
    </source>
</reference>
<organism evidence="6 7">
    <name type="scientific">Saccharolobus shibatae (strain ATCC 51178 / DSM 5389 / JCM 8931 / NBRC 15437 / B12)</name>
    <name type="common">Sulfolobus shibatae</name>
    <dbReference type="NCBI Taxonomy" id="523848"/>
    <lineage>
        <taxon>Archaea</taxon>
        <taxon>Thermoproteota</taxon>
        <taxon>Thermoprotei</taxon>
        <taxon>Sulfolobales</taxon>
        <taxon>Sulfolobaceae</taxon>
        <taxon>Saccharolobus</taxon>
    </lineage>
</organism>
<comment type="subcellular location">
    <subcellularLocation>
        <location evidence="1">Periplasm</location>
    </subcellularLocation>
</comment>
<keyword evidence="4" id="KW-0472">Membrane</keyword>
<dbReference type="GeneID" id="65563338"/>
<feature type="transmembrane region" description="Helical" evidence="4">
    <location>
        <begin position="12"/>
        <end position="33"/>
    </location>
</feature>
<dbReference type="EMBL" id="CP077717">
    <property type="protein sequence ID" value="QXJ28954.1"/>
    <property type="molecule type" value="Genomic_DNA"/>
</dbReference>
<dbReference type="AlphaFoldDB" id="A0A8F5BP84"/>
<accession>A0A8F5BP84</accession>
<dbReference type="RefSeq" id="WP_218265931.1">
    <property type="nucleotide sequence ID" value="NZ_CP077717.1"/>
</dbReference>
<evidence type="ECO:0000256" key="1">
    <source>
        <dbReference type="ARBA" id="ARBA00004418"/>
    </source>
</evidence>
<evidence type="ECO:0000256" key="2">
    <source>
        <dbReference type="ARBA" id="ARBA00010742"/>
    </source>
</evidence>
<dbReference type="Proteomes" id="UP000694018">
    <property type="component" value="Chromosome"/>
</dbReference>
<evidence type="ECO:0000256" key="4">
    <source>
        <dbReference type="SAM" id="Phobius"/>
    </source>
</evidence>
<dbReference type="PANTHER" id="PTHR30024">
    <property type="entry name" value="ALIPHATIC SULFONATES-BINDING PROTEIN-RELATED"/>
    <property type="match status" value="1"/>
</dbReference>
<dbReference type="GO" id="GO:0042597">
    <property type="term" value="C:periplasmic space"/>
    <property type="evidence" value="ECO:0007669"/>
    <property type="project" value="UniProtKB-SubCell"/>
</dbReference>
<keyword evidence="4" id="KW-1133">Transmembrane helix</keyword>